<dbReference type="Proteomes" id="UP000029965">
    <property type="component" value="Chromosome 5"/>
</dbReference>
<feature type="region of interest" description="Disordered" evidence="1">
    <location>
        <begin position="1"/>
        <end position="47"/>
    </location>
</feature>
<evidence type="ECO:0000256" key="1">
    <source>
        <dbReference type="SAM" id="MobiDB-lite"/>
    </source>
</evidence>
<dbReference type="EMBL" id="AQIB01118250">
    <property type="status" value="NOT_ANNOTATED_CDS"/>
    <property type="molecule type" value="Genomic_DNA"/>
</dbReference>
<reference evidence="2" key="3">
    <citation type="submission" date="2025-09" db="UniProtKB">
        <authorList>
            <consortium name="Ensembl"/>
        </authorList>
    </citation>
    <scope>IDENTIFICATION</scope>
</reference>
<feature type="compositionally biased region" description="Polar residues" evidence="1">
    <location>
        <begin position="160"/>
        <end position="169"/>
    </location>
</feature>
<protein>
    <submittedName>
        <fullName evidence="2">Uncharacterized protein</fullName>
    </submittedName>
</protein>
<dbReference type="eggNOG" id="ENOG502TEUP">
    <property type="taxonomic scope" value="Eukaryota"/>
</dbReference>
<feature type="region of interest" description="Disordered" evidence="1">
    <location>
        <begin position="159"/>
        <end position="191"/>
    </location>
</feature>
<accession>A0A0D9R751</accession>
<dbReference type="Bgee" id="ENSCSAG00000008184">
    <property type="expression patterns" value="Expressed in blood and 3 other cell types or tissues"/>
</dbReference>
<sequence>VAAKSTQDSLPRGTGEPSALPVQGRAKGRSREGRKERTAECALHGRQASEPALCKKNFLPGPNGDTVRPAAEIELVPCSLRHPRQELRGKHPSFPVMQPEIQAKPERGRAVLIPPKGPWPPARGLAMTAHCPTALPPKAYCRGGGRSTSRNQVARLAYRRQNTAASQPCQPGRRKEDTAGYGSCSSRGLCV</sequence>
<organism evidence="2 3">
    <name type="scientific">Chlorocebus sabaeus</name>
    <name type="common">Green monkey</name>
    <name type="synonym">Simia sabaea</name>
    <dbReference type="NCBI Taxonomy" id="60711"/>
    <lineage>
        <taxon>Eukaryota</taxon>
        <taxon>Metazoa</taxon>
        <taxon>Chordata</taxon>
        <taxon>Craniata</taxon>
        <taxon>Vertebrata</taxon>
        <taxon>Euteleostomi</taxon>
        <taxon>Mammalia</taxon>
        <taxon>Eutheria</taxon>
        <taxon>Euarchontoglires</taxon>
        <taxon>Primates</taxon>
        <taxon>Haplorrhini</taxon>
        <taxon>Catarrhini</taxon>
        <taxon>Cercopithecidae</taxon>
        <taxon>Cercopithecinae</taxon>
        <taxon>Chlorocebus</taxon>
    </lineage>
</organism>
<dbReference type="AlphaFoldDB" id="A0A0D9R751"/>
<dbReference type="Ensembl" id="ENSCSAT00000006235.1">
    <property type="protein sequence ID" value="ENSCSAP00000004440.1"/>
    <property type="gene ID" value="ENSCSAG00000008184.1"/>
</dbReference>
<feature type="compositionally biased region" description="Basic and acidic residues" evidence="1">
    <location>
        <begin position="29"/>
        <end position="39"/>
    </location>
</feature>
<keyword evidence="3" id="KW-1185">Reference proteome</keyword>
<evidence type="ECO:0000313" key="2">
    <source>
        <dbReference type="Ensembl" id="ENSCSAP00000004440.1"/>
    </source>
</evidence>
<reference evidence="2" key="2">
    <citation type="submission" date="2025-08" db="UniProtKB">
        <authorList>
            <consortium name="Ensembl"/>
        </authorList>
    </citation>
    <scope>IDENTIFICATION</scope>
</reference>
<name>A0A0D9R751_CHLSB</name>
<evidence type="ECO:0000313" key="3">
    <source>
        <dbReference type="Proteomes" id="UP000029965"/>
    </source>
</evidence>
<reference evidence="2 3" key="1">
    <citation type="submission" date="2014-03" db="EMBL/GenBank/DDBJ databases">
        <authorList>
            <person name="Warren W."/>
            <person name="Wilson R.K."/>
        </authorList>
    </citation>
    <scope>NUCLEOTIDE SEQUENCE</scope>
</reference>
<proteinExistence type="predicted"/>